<proteinExistence type="predicted"/>
<protein>
    <recommendedName>
        <fullName evidence="3">Peptidase S8/S53 domain-containing protein</fullName>
    </recommendedName>
</protein>
<dbReference type="EMBL" id="SIUB01000005">
    <property type="protein sequence ID" value="TBN52386.1"/>
    <property type="molecule type" value="Genomic_DNA"/>
</dbReference>
<name>A0A4Q9GG07_9HYPH</name>
<evidence type="ECO:0000313" key="2">
    <source>
        <dbReference type="Proteomes" id="UP000291613"/>
    </source>
</evidence>
<evidence type="ECO:0008006" key="3">
    <source>
        <dbReference type="Google" id="ProtNLM"/>
    </source>
</evidence>
<dbReference type="RefSeq" id="WP_131003621.1">
    <property type="nucleotide sequence ID" value="NZ_JBHSZR010000013.1"/>
</dbReference>
<organism evidence="1 2">
    <name type="scientific">Hansschlegelia quercus</name>
    <dbReference type="NCBI Taxonomy" id="2528245"/>
    <lineage>
        <taxon>Bacteria</taxon>
        <taxon>Pseudomonadati</taxon>
        <taxon>Pseudomonadota</taxon>
        <taxon>Alphaproteobacteria</taxon>
        <taxon>Hyphomicrobiales</taxon>
        <taxon>Methylopilaceae</taxon>
        <taxon>Hansschlegelia</taxon>
    </lineage>
</organism>
<dbReference type="GO" id="GO:0006508">
    <property type="term" value="P:proteolysis"/>
    <property type="evidence" value="ECO:0007669"/>
    <property type="project" value="InterPro"/>
</dbReference>
<evidence type="ECO:0000313" key="1">
    <source>
        <dbReference type="EMBL" id="TBN52386.1"/>
    </source>
</evidence>
<comment type="caution">
    <text evidence="1">The sequence shown here is derived from an EMBL/GenBank/DDBJ whole genome shotgun (WGS) entry which is preliminary data.</text>
</comment>
<dbReference type="Gene3D" id="3.40.50.200">
    <property type="entry name" value="Peptidase S8/S53 domain"/>
    <property type="match status" value="1"/>
</dbReference>
<dbReference type="SUPFAM" id="SSF52743">
    <property type="entry name" value="Subtilisin-like"/>
    <property type="match status" value="1"/>
</dbReference>
<accession>A0A4Q9GG07</accession>
<dbReference type="OrthoDB" id="8434926at2"/>
<dbReference type="GO" id="GO:0004252">
    <property type="term" value="F:serine-type endopeptidase activity"/>
    <property type="evidence" value="ECO:0007669"/>
    <property type="project" value="InterPro"/>
</dbReference>
<dbReference type="InterPro" id="IPR036852">
    <property type="entry name" value="Peptidase_S8/S53_dom_sf"/>
</dbReference>
<gene>
    <name evidence="1" type="ORF">EYR15_11100</name>
</gene>
<keyword evidence="2" id="KW-1185">Reference proteome</keyword>
<dbReference type="Proteomes" id="UP000291613">
    <property type="component" value="Unassembled WGS sequence"/>
</dbReference>
<sequence>MAMMPANRGVLAAVALGFVAVALTGGELVGEASPGPHLASRFVQSEAETAARAACASAAPFVVLDTFAHFKPANIDDDPAEQPSQVRHGDIVAAIVEASHPEPIAYQTNPIFNVRTLATDFQRLASDIESGRIPRPAGIVSSIVLPVDLGDLNRLVSADAQIGPARIAERRADLLKILTNDFDPTNPYTEIDRQLMRLRKAGVSVFVAAGNSGPDDTLNALALSAGVSAVGALGRDGTPASYTSAPGLVSIWSPGYVVLTEASGGVSVSGGRKVELRGVDFSEQKAVITAYTGRVATEVVRKTPRALQHLEDLGPSRQRNYYLTMAMTPGIYRTADVMAAYGYSPTLGTFVRAIAEGAYIHFPTDTIFKEDAAGRLVFDPIGDLSEGQLQLADATSFAAPNICAARLFPGRVASGGE</sequence>
<reference evidence="1 2" key="1">
    <citation type="submission" date="2019-02" db="EMBL/GenBank/DDBJ databases">
        <title>Hansschlegelia quercus sp. nov., a novel methylotrophic bacterium from buds of oak (Quercus robur L.).</title>
        <authorList>
            <person name="Agafonova N.V."/>
            <person name="Kaparullina E.N."/>
            <person name="Grouzdev D.S."/>
            <person name="Doronina N.V."/>
        </authorList>
    </citation>
    <scope>NUCLEOTIDE SEQUENCE [LARGE SCALE GENOMIC DNA]</scope>
    <source>
        <strain evidence="1 2">Dub</strain>
    </source>
</reference>
<dbReference type="AlphaFoldDB" id="A0A4Q9GG07"/>